<evidence type="ECO:0000313" key="1">
    <source>
        <dbReference type="EMBL" id="KAG2374486.1"/>
    </source>
</evidence>
<dbReference type="AlphaFoldDB" id="A0AA88GDF6"/>
<organism evidence="1 2">
    <name type="scientific">Naegleria lovaniensis</name>
    <name type="common">Amoeba</name>
    <dbReference type="NCBI Taxonomy" id="51637"/>
    <lineage>
        <taxon>Eukaryota</taxon>
        <taxon>Discoba</taxon>
        <taxon>Heterolobosea</taxon>
        <taxon>Tetramitia</taxon>
        <taxon>Eutetramitia</taxon>
        <taxon>Vahlkampfiidae</taxon>
        <taxon>Naegleria</taxon>
    </lineage>
</organism>
<name>A0AA88GDF6_NAELO</name>
<gene>
    <name evidence="1" type="ORF">C9374_010770</name>
</gene>
<evidence type="ECO:0000313" key="2">
    <source>
        <dbReference type="Proteomes" id="UP000816034"/>
    </source>
</evidence>
<protein>
    <recommendedName>
        <fullName evidence="3">F-box domain-containing protein</fullName>
    </recommendedName>
</protein>
<comment type="caution">
    <text evidence="1">The sequence shown here is derived from an EMBL/GenBank/DDBJ whole genome shotgun (WGS) entry which is preliminary data.</text>
</comment>
<dbReference type="GeneID" id="68103224"/>
<keyword evidence="2" id="KW-1185">Reference proteome</keyword>
<dbReference type="RefSeq" id="XP_044543660.1">
    <property type="nucleotide sequence ID" value="XM_044686351.1"/>
</dbReference>
<reference evidence="1 2" key="1">
    <citation type="journal article" date="2018" name="BMC Genomics">
        <title>The genome of Naegleria lovaniensis, the basis for a comparative approach to unravel pathogenicity factors of the human pathogenic amoeba N. fowleri.</title>
        <authorList>
            <person name="Liechti N."/>
            <person name="Schurch N."/>
            <person name="Bruggmann R."/>
            <person name="Wittwer M."/>
        </authorList>
    </citation>
    <scope>NUCLEOTIDE SEQUENCE [LARGE SCALE GENOMIC DNA]</scope>
    <source>
        <strain evidence="1 2">ATCC 30569</strain>
    </source>
</reference>
<dbReference type="Proteomes" id="UP000816034">
    <property type="component" value="Unassembled WGS sequence"/>
</dbReference>
<proteinExistence type="predicted"/>
<evidence type="ECO:0008006" key="3">
    <source>
        <dbReference type="Google" id="ProtNLM"/>
    </source>
</evidence>
<dbReference type="EMBL" id="PYSW02000045">
    <property type="protein sequence ID" value="KAG2374486.1"/>
    <property type="molecule type" value="Genomic_DNA"/>
</dbReference>
<accession>A0AA88GDF6</accession>
<sequence length="285" mass="34098">MIIPTELWIEIFKFIPFRHANSGKKVSVLSIGCVCKEWSFWFLSDHPLANMLWYLRVRHYLFCGHSINKVLGNDLVLPRLVRKNLQFCVDFQFLNQVLRNDCYESIQFYNQENDGVFNGINRLFHFISHYHPQVKWKQVLKKLIQNSYVTQYLSSLTNRIVESMNPSGYYARGSAERFVHLRNDHDSNMFHIAQFLEKLHASQNRVNALNSLIQYLNSIFCQREDNFWKDFQLPNSCDMQNRVTRSMGVMSKETYHEFLKQVFRPPRTWLCSFERPRMMKIFLTV</sequence>